<proteinExistence type="predicted"/>
<feature type="chain" id="PRO_5041365456" evidence="1">
    <location>
        <begin position="28"/>
        <end position="84"/>
    </location>
</feature>
<dbReference type="EMBL" id="JAUEPT010000017">
    <property type="protein sequence ID" value="KAK0445119.1"/>
    <property type="molecule type" value="Genomic_DNA"/>
</dbReference>
<reference evidence="2" key="1">
    <citation type="submission" date="2023-06" db="EMBL/GenBank/DDBJ databases">
        <authorList>
            <consortium name="Lawrence Berkeley National Laboratory"/>
            <person name="Ahrendt S."/>
            <person name="Sahu N."/>
            <person name="Indic B."/>
            <person name="Wong-Bajracharya J."/>
            <person name="Merenyi Z."/>
            <person name="Ke H.-M."/>
            <person name="Monk M."/>
            <person name="Kocsube S."/>
            <person name="Drula E."/>
            <person name="Lipzen A."/>
            <person name="Balint B."/>
            <person name="Henrissat B."/>
            <person name="Andreopoulos B."/>
            <person name="Martin F.M."/>
            <person name="Harder C.B."/>
            <person name="Rigling D."/>
            <person name="Ford K.L."/>
            <person name="Foster G.D."/>
            <person name="Pangilinan J."/>
            <person name="Papanicolaou A."/>
            <person name="Barry K."/>
            <person name="LaButti K."/>
            <person name="Viragh M."/>
            <person name="Koriabine M."/>
            <person name="Yan M."/>
            <person name="Riley R."/>
            <person name="Champramary S."/>
            <person name="Plett K.L."/>
            <person name="Tsai I.J."/>
            <person name="Slot J."/>
            <person name="Sipos G."/>
            <person name="Plett J."/>
            <person name="Nagy L.G."/>
            <person name="Grigoriev I.V."/>
        </authorList>
    </citation>
    <scope>NUCLEOTIDE SEQUENCE</scope>
    <source>
        <strain evidence="2">FPL87.14</strain>
    </source>
</reference>
<keyword evidence="3" id="KW-1185">Reference proteome</keyword>
<name>A0AA39JPI7_9AGAR</name>
<accession>A0AA39JPI7</accession>
<evidence type="ECO:0000313" key="2">
    <source>
        <dbReference type="EMBL" id="KAK0445119.1"/>
    </source>
</evidence>
<protein>
    <submittedName>
        <fullName evidence="2">Uncharacterized protein</fullName>
    </submittedName>
</protein>
<dbReference type="AlphaFoldDB" id="A0AA39JPI7"/>
<evidence type="ECO:0000256" key="1">
    <source>
        <dbReference type="SAM" id="SignalP"/>
    </source>
</evidence>
<keyword evidence="1" id="KW-0732">Signal</keyword>
<feature type="signal peptide" evidence="1">
    <location>
        <begin position="1"/>
        <end position="27"/>
    </location>
</feature>
<organism evidence="2 3">
    <name type="scientific">Armillaria borealis</name>
    <dbReference type="NCBI Taxonomy" id="47425"/>
    <lineage>
        <taxon>Eukaryota</taxon>
        <taxon>Fungi</taxon>
        <taxon>Dikarya</taxon>
        <taxon>Basidiomycota</taxon>
        <taxon>Agaricomycotina</taxon>
        <taxon>Agaricomycetes</taxon>
        <taxon>Agaricomycetidae</taxon>
        <taxon>Agaricales</taxon>
        <taxon>Marasmiineae</taxon>
        <taxon>Physalacriaceae</taxon>
        <taxon>Armillaria</taxon>
    </lineage>
</organism>
<gene>
    <name evidence="2" type="ORF">EV421DRAFT_1797655</name>
</gene>
<comment type="caution">
    <text evidence="2">The sequence shown here is derived from an EMBL/GenBank/DDBJ whole genome shotgun (WGS) entry which is preliminary data.</text>
</comment>
<feature type="non-terminal residue" evidence="2">
    <location>
        <position position="1"/>
    </location>
</feature>
<sequence length="84" mass="9389">MGGAMLTLSSLLMSLASMVCWLGILFSQHWTDFNCVRDVAQCLTFKDLPIVRGELSLEEIRVHQIHHEDKISPIVYGRSAGSLD</sequence>
<evidence type="ECO:0000313" key="3">
    <source>
        <dbReference type="Proteomes" id="UP001175226"/>
    </source>
</evidence>
<dbReference type="Proteomes" id="UP001175226">
    <property type="component" value="Unassembled WGS sequence"/>
</dbReference>